<reference evidence="2" key="1">
    <citation type="submission" date="2018-05" db="EMBL/GenBank/DDBJ databases">
        <authorList>
            <person name="Lanie J.A."/>
            <person name="Ng W.-L."/>
            <person name="Kazmierczak K.M."/>
            <person name="Andrzejewski T.M."/>
            <person name="Davidsen T.M."/>
            <person name="Wayne K.J."/>
            <person name="Tettelin H."/>
            <person name="Glass J.I."/>
            <person name="Rusch D."/>
            <person name="Podicherti R."/>
            <person name="Tsui H.-C.T."/>
            <person name="Winkler M.E."/>
        </authorList>
    </citation>
    <scope>NUCLEOTIDE SEQUENCE</scope>
</reference>
<name>A0A382IRL9_9ZZZZ</name>
<gene>
    <name evidence="2" type="ORF">METZ01_LOCUS254859</name>
</gene>
<dbReference type="EMBL" id="UINC01068980">
    <property type="protein sequence ID" value="SVC02005.1"/>
    <property type="molecule type" value="Genomic_DNA"/>
</dbReference>
<organism evidence="2">
    <name type="scientific">marine metagenome</name>
    <dbReference type="NCBI Taxonomy" id="408172"/>
    <lineage>
        <taxon>unclassified sequences</taxon>
        <taxon>metagenomes</taxon>
        <taxon>ecological metagenomes</taxon>
    </lineage>
</organism>
<proteinExistence type="predicted"/>
<accession>A0A382IRL9</accession>
<sequence length="212" mass="23949">MHNRRRRLVIAGGLSLAILVFFSYAVIADAHRSGCHRWHSCPSDSGSYICGDTGRCSGCPDNNFCENRKPRVTTKTPKQSVPILPSTQTDAPKNSFQPTLKEETIFSKETKTILPKKYLEADYRDFACKQLEGNIEYALDDGSRVDCLTDQYAIEFDFAKKWAEAIGQSLYYAEKTGKQPGIILIIPTEKDMRHKPIRNFIKLGLPAIHYLT</sequence>
<evidence type="ECO:0000256" key="1">
    <source>
        <dbReference type="SAM" id="MobiDB-lite"/>
    </source>
</evidence>
<dbReference type="AlphaFoldDB" id="A0A382IRL9"/>
<evidence type="ECO:0000313" key="2">
    <source>
        <dbReference type="EMBL" id="SVC02005.1"/>
    </source>
</evidence>
<protein>
    <submittedName>
        <fullName evidence="2">Uncharacterized protein</fullName>
    </submittedName>
</protein>
<feature type="non-terminal residue" evidence="2">
    <location>
        <position position="212"/>
    </location>
</feature>
<feature type="region of interest" description="Disordered" evidence="1">
    <location>
        <begin position="75"/>
        <end position="95"/>
    </location>
</feature>